<reference evidence="6" key="1">
    <citation type="submission" date="2022-08" db="UniProtKB">
        <authorList>
            <consortium name="EnsemblMetazoa"/>
        </authorList>
    </citation>
    <scope>IDENTIFICATION</scope>
    <source>
        <strain evidence="6">05x7-T-G4-1.051#20</strain>
    </source>
</reference>
<dbReference type="InterPro" id="IPR036890">
    <property type="entry name" value="HATPase_C_sf"/>
</dbReference>
<dbReference type="SUPFAM" id="SSF47095">
    <property type="entry name" value="HMG-box"/>
    <property type="match status" value="1"/>
</dbReference>
<keyword evidence="7" id="KW-1185">Reference proteome</keyword>
<feature type="domain" description="HMG box" evidence="5">
    <location>
        <begin position="606"/>
        <end position="659"/>
    </location>
</feature>
<dbReference type="GO" id="GO:0140664">
    <property type="term" value="F:ATP-dependent DNA damage sensor activity"/>
    <property type="evidence" value="ECO:0007669"/>
    <property type="project" value="InterPro"/>
</dbReference>
<dbReference type="GO" id="GO:0032389">
    <property type="term" value="C:MutLalpha complex"/>
    <property type="evidence" value="ECO:0007669"/>
    <property type="project" value="TreeGrafter"/>
</dbReference>
<dbReference type="SUPFAM" id="SSF55874">
    <property type="entry name" value="ATPase domain of HSP90 chaperone/DNA topoisomerase II/histidine kinase"/>
    <property type="match status" value="1"/>
</dbReference>
<evidence type="ECO:0000256" key="4">
    <source>
        <dbReference type="SAM" id="MobiDB-lite"/>
    </source>
</evidence>
<dbReference type="CDD" id="cd16926">
    <property type="entry name" value="HATPase_MutL-MLH-PMS-like"/>
    <property type="match status" value="1"/>
</dbReference>
<feature type="compositionally biased region" description="Polar residues" evidence="4">
    <location>
        <begin position="682"/>
        <end position="705"/>
    </location>
</feature>
<dbReference type="Pfam" id="PF00505">
    <property type="entry name" value="HMG_box"/>
    <property type="match status" value="1"/>
</dbReference>
<dbReference type="InterPro" id="IPR036910">
    <property type="entry name" value="HMG_box_dom_sf"/>
</dbReference>
<dbReference type="FunFam" id="3.30.230.10:FF:000030">
    <property type="entry name" value="PMS1 homolog 1, mismatch repair system component"/>
    <property type="match status" value="1"/>
</dbReference>
<keyword evidence="2" id="KW-0227">DNA damage</keyword>
<dbReference type="GO" id="GO:0030983">
    <property type="term" value="F:mismatched DNA binding"/>
    <property type="evidence" value="ECO:0007669"/>
    <property type="project" value="InterPro"/>
</dbReference>
<keyword evidence="3" id="KW-0238">DNA-binding</keyword>
<feature type="region of interest" description="Disordered" evidence="4">
    <location>
        <begin position="520"/>
        <end position="605"/>
    </location>
</feature>
<dbReference type="FunFam" id="3.30.565.10:FF:000017">
    <property type="entry name" value="PMS1 homolog 1, mismatch repair system component"/>
    <property type="match status" value="1"/>
</dbReference>
<dbReference type="GO" id="GO:0006298">
    <property type="term" value="P:mismatch repair"/>
    <property type="evidence" value="ECO:0007669"/>
    <property type="project" value="InterPro"/>
</dbReference>
<feature type="compositionally biased region" description="Polar residues" evidence="4">
    <location>
        <begin position="540"/>
        <end position="563"/>
    </location>
</feature>
<dbReference type="GO" id="GO:0016887">
    <property type="term" value="F:ATP hydrolysis activity"/>
    <property type="evidence" value="ECO:0007669"/>
    <property type="project" value="InterPro"/>
</dbReference>
<dbReference type="NCBIfam" id="TIGR00585">
    <property type="entry name" value="mutl"/>
    <property type="match status" value="1"/>
</dbReference>
<dbReference type="InterPro" id="IPR020568">
    <property type="entry name" value="Ribosomal_Su5_D2-typ_SF"/>
</dbReference>
<dbReference type="AlphaFoldDB" id="A0A8W8M8C7"/>
<evidence type="ECO:0000256" key="2">
    <source>
        <dbReference type="ARBA" id="ARBA00022763"/>
    </source>
</evidence>
<dbReference type="SMART" id="SM01340">
    <property type="entry name" value="DNA_mis_repair"/>
    <property type="match status" value="1"/>
</dbReference>
<organism evidence="6 7">
    <name type="scientific">Magallana gigas</name>
    <name type="common">Pacific oyster</name>
    <name type="synonym">Crassostrea gigas</name>
    <dbReference type="NCBI Taxonomy" id="29159"/>
    <lineage>
        <taxon>Eukaryota</taxon>
        <taxon>Metazoa</taxon>
        <taxon>Spiralia</taxon>
        <taxon>Lophotrochozoa</taxon>
        <taxon>Mollusca</taxon>
        <taxon>Bivalvia</taxon>
        <taxon>Autobranchia</taxon>
        <taxon>Pteriomorphia</taxon>
        <taxon>Ostreida</taxon>
        <taxon>Ostreoidea</taxon>
        <taxon>Ostreidae</taxon>
        <taxon>Magallana</taxon>
    </lineage>
</organism>
<evidence type="ECO:0000256" key="3">
    <source>
        <dbReference type="PROSITE-ProRule" id="PRU00267"/>
    </source>
</evidence>
<dbReference type="InterPro" id="IPR038973">
    <property type="entry name" value="MutL/Mlh/Pms-like"/>
</dbReference>
<proteinExistence type="inferred from homology"/>
<dbReference type="Proteomes" id="UP000005408">
    <property type="component" value="Unassembled WGS sequence"/>
</dbReference>
<dbReference type="PANTHER" id="PTHR10073:SF54">
    <property type="entry name" value="PMS1 PROTEIN HOMOLOG 1"/>
    <property type="match status" value="1"/>
</dbReference>
<evidence type="ECO:0000313" key="6">
    <source>
        <dbReference type="EnsemblMetazoa" id="G32253.1:cds"/>
    </source>
</evidence>
<dbReference type="Gene3D" id="1.10.30.10">
    <property type="entry name" value="High mobility group box domain"/>
    <property type="match status" value="1"/>
</dbReference>
<dbReference type="GO" id="GO:0005524">
    <property type="term" value="F:ATP binding"/>
    <property type="evidence" value="ECO:0007669"/>
    <property type="project" value="InterPro"/>
</dbReference>
<dbReference type="Gene3D" id="3.30.230.10">
    <property type="match status" value="1"/>
</dbReference>
<dbReference type="CDD" id="cd00782">
    <property type="entry name" value="MutL_Trans"/>
    <property type="match status" value="1"/>
</dbReference>
<dbReference type="PANTHER" id="PTHR10073">
    <property type="entry name" value="DNA MISMATCH REPAIR PROTEIN MLH, PMS, MUTL"/>
    <property type="match status" value="1"/>
</dbReference>
<dbReference type="InterPro" id="IPR013507">
    <property type="entry name" value="DNA_mismatch_S5_2-like"/>
</dbReference>
<dbReference type="Pfam" id="PF01119">
    <property type="entry name" value="DNA_mis_repair"/>
    <property type="match status" value="1"/>
</dbReference>
<feature type="region of interest" description="Disordered" evidence="4">
    <location>
        <begin position="679"/>
        <end position="721"/>
    </location>
</feature>
<dbReference type="Pfam" id="PF13589">
    <property type="entry name" value="HATPase_c_3"/>
    <property type="match status" value="1"/>
</dbReference>
<dbReference type="InterPro" id="IPR009071">
    <property type="entry name" value="HMG_box_dom"/>
</dbReference>
<dbReference type="OMA" id="HRCEDPE"/>
<dbReference type="SUPFAM" id="SSF54211">
    <property type="entry name" value="Ribosomal protein S5 domain 2-like"/>
    <property type="match status" value="1"/>
</dbReference>
<dbReference type="EnsemblMetazoa" id="G32253.1">
    <property type="protein sequence ID" value="G32253.1:cds"/>
    <property type="gene ID" value="G32253"/>
</dbReference>
<feature type="compositionally biased region" description="Low complexity" evidence="4">
    <location>
        <begin position="528"/>
        <end position="537"/>
    </location>
</feature>
<evidence type="ECO:0000259" key="5">
    <source>
        <dbReference type="PROSITE" id="PS50118"/>
    </source>
</evidence>
<evidence type="ECO:0000256" key="1">
    <source>
        <dbReference type="ARBA" id="ARBA00006082"/>
    </source>
</evidence>
<evidence type="ECO:0000313" key="7">
    <source>
        <dbReference type="Proteomes" id="UP000005408"/>
    </source>
</evidence>
<dbReference type="InterPro" id="IPR014721">
    <property type="entry name" value="Ribsml_uS5_D2-typ_fold_subgr"/>
</dbReference>
<feature type="DNA-binding region" description="HMG box" evidence="3">
    <location>
        <begin position="606"/>
        <end position="659"/>
    </location>
</feature>
<comment type="similarity">
    <text evidence="1">Belongs to the DNA mismatch repair MutL/HexB family.</text>
</comment>
<sequence>MTEPKRLLHELPKETVRLLGSSQVITSVFSVVKELIENSLDAGATSLELRLENYGLDKIELRDNGAGIPASDISFVAKKYHTSKITSFSDLKDLETYGFRGEALGSLCNVSSLSITTRTKEEEVSSTYNFNHQGQITSSRPSHLGIGTTITAVNLFKNLPVRRQFYNTNKKKKDELKRIEDLLLSYGIVSPSVRISLRHNKDIVWQKNQVPDVKTAILETLGKDVSSSLQRKELSLEIPKVAMELYLPSPGCDWTSVTRSTSDRGFVFVNHRPVQQKEVEKMIRSHLGLEKGRHPVFIASIVIPPSDLDVNVEPNKTRVFLHRQEAILELLESFLIEAYDQNKLSNKENHISLNTDPLPVEKEAEESSPITKNIHNNSETEVNTDSMVTTEHRVKVITQGDTSLIDTSLPVFRITLEQEEVQNESSAPSVVEDLPCLPMTLNQATAHEQETDNMFKQMCTDEKETTKSGVEIVETTEHLDMPIVPNIVVTPEVTMERSAVKSTAENDDLMEDSLSELLSSWPEKADSESVSSVSSERVSCDNQSSIPSGEQWSRGQGLKSSSGKAIEPVTILNNGKRPLSPERGASPPPKRRSMEVTFDESRTFSTPGKENAFKLFAKITTPKVMTANPECSDSRVSEILMESWDNLSASEKTTYELKAGAQSLEKGGHKSVANHSLKNKVQKSNLNTSGLSSTPSIKEQLMRNTNRPRKQQAMPREEDQRIEKTLPFSISKLRKTFSSHPSESSLIASSSCWQLIGPLKSCGMWTCYHDYKIHILNPHRVHETVLYHRLMNEHVLPSEALERPVKITQEVLGNLWEPFKNLAIQHNTTQMYSILQDRRFTSNGIQIKLFFDAESEIQAELSALPACIPTYGIEDVKEILELIYSTGTDSVAGSRPLKVINYLKSEAVRMARQLPRQQDYDDMVDLLRQIEELLPKGCNSCLHDKLFLHAIFDLKNIPLTQYSQEN</sequence>
<dbReference type="OrthoDB" id="10263226at2759"/>
<protein>
    <recommendedName>
        <fullName evidence="5">HMG box domain-containing protein</fullName>
    </recommendedName>
</protein>
<dbReference type="InterPro" id="IPR014762">
    <property type="entry name" value="DNA_mismatch_repair_CS"/>
</dbReference>
<keyword evidence="3" id="KW-0539">Nucleus</keyword>
<dbReference type="InterPro" id="IPR002099">
    <property type="entry name" value="MutL/Mlh/PMS"/>
</dbReference>
<dbReference type="Gene3D" id="3.30.565.10">
    <property type="entry name" value="Histidine kinase-like ATPase, C-terminal domain"/>
    <property type="match status" value="1"/>
</dbReference>
<dbReference type="PROSITE" id="PS00058">
    <property type="entry name" value="DNA_MISMATCH_REPAIR_1"/>
    <property type="match status" value="1"/>
</dbReference>
<name>A0A8W8M8C7_MAGGI</name>
<accession>A0A8W8M8C7</accession>
<dbReference type="PROSITE" id="PS50118">
    <property type="entry name" value="HMG_BOX_2"/>
    <property type="match status" value="1"/>
</dbReference>